<protein>
    <submittedName>
        <fullName evidence="1">Uncharacterized protein</fullName>
    </submittedName>
</protein>
<evidence type="ECO:0000313" key="2">
    <source>
        <dbReference type="Proteomes" id="UP000199542"/>
    </source>
</evidence>
<dbReference type="Proteomes" id="UP000199542">
    <property type="component" value="Unassembled WGS sequence"/>
</dbReference>
<evidence type="ECO:0000313" key="1">
    <source>
        <dbReference type="EMBL" id="SCW53196.1"/>
    </source>
</evidence>
<dbReference type="AlphaFoldDB" id="A0A1G4R8R3"/>
<reference evidence="1 2" key="1">
    <citation type="submission" date="2016-10" db="EMBL/GenBank/DDBJ databases">
        <authorList>
            <person name="de Groot N.N."/>
        </authorList>
    </citation>
    <scope>NUCLEOTIDE SEQUENCE [LARGE SCALE GENOMIC DNA]</scope>
    <source>
        <strain evidence="1 2">CGMCC 1.3401</strain>
    </source>
</reference>
<gene>
    <name evidence="1" type="ORF">SAMN02927900_02292</name>
</gene>
<organism evidence="1 2">
    <name type="scientific">Rhizobium mongolense subsp. loessense</name>
    <dbReference type="NCBI Taxonomy" id="158890"/>
    <lineage>
        <taxon>Bacteria</taxon>
        <taxon>Pseudomonadati</taxon>
        <taxon>Pseudomonadota</taxon>
        <taxon>Alphaproteobacteria</taxon>
        <taxon>Hyphomicrobiales</taxon>
        <taxon>Rhizobiaceae</taxon>
        <taxon>Rhizobium/Agrobacterium group</taxon>
        <taxon>Rhizobium</taxon>
    </lineage>
</organism>
<proteinExistence type="predicted"/>
<dbReference type="EMBL" id="FMTM01000003">
    <property type="protein sequence ID" value="SCW53196.1"/>
    <property type="molecule type" value="Genomic_DNA"/>
</dbReference>
<accession>A0A1G4R8R3</accession>
<sequence length="96" mass="10672">MHIDGCSIGIAAFLAAICKPYHQLNKGDVMECHAIEENTNLVNLSLLSLISGLTGWAYGKIFHPSRLDLDGIPDRVKRDLGFLDGRDPRYESDLCR</sequence>
<name>A0A1G4R8R3_9HYPH</name>